<dbReference type="RefSeq" id="WP_118943103.1">
    <property type="nucleotide sequence ID" value="NZ_CP032125.1"/>
</dbReference>
<dbReference type="KEGG" id="pamo:BAR1_11220"/>
<proteinExistence type="predicted"/>
<dbReference type="EMBL" id="CP032125">
    <property type="protein sequence ID" value="AXX98447.1"/>
    <property type="molecule type" value="Genomic_DNA"/>
</dbReference>
<dbReference type="OrthoDB" id="6978320at2"/>
<gene>
    <name evidence="1" type="ORF">BAR1_11220</name>
</gene>
<evidence type="ECO:0000313" key="1">
    <source>
        <dbReference type="EMBL" id="AXX98447.1"/>
    </source>
</evidence>
<accession>A0A347UHW9</accession>
<evidence type="ECO:0000313" key="2">
    <source>
        <dbReference type="Proteomes" id="UP000261704"/>
    </source>
</evidence>
<sequence length="586" mass="64749">MSYRFLFSLISATLFLLTACKEETADAISRVHQEWADRVAKIELIKDSGTRENFSRMARFLEFMEVSRIEAAVPSKTTRYTTSALARLEDYANPAEMAKVFLGALVIETFSNSLKLQEAFSYPLPYEMDLNEVQLADGQVVRVNKEYFPERPEIQAVRASSLIEMVYDPSGAVPEGQALPTYVSGTFTTELPGAVLQVEFGANESGKTREIGDYSVKLVKMDGHQVAVEIARIDGAMPKIETGSIYIEAQDETGRFLDDRGSGWGDPEDFSKLTKALDVALEAAIKGKLIEADPDVLFEKISKIGGLEEAKEIYGEVDFRGTPDRIRVSLLAPAGGEHISREIILPVLALEGFRYAETPDVIAVSGPVFNHGIESVVRDLPIDLTAKEIVTGISIEHSGYANSLSFNYPDVQSDIFIDGFDRFDDLDMPLLTLTFLDVNGDPVAATDDEAYEFTVNRIEYDPALFSSPPVRVTGVVPVQRLTSMSRVDYAVDDLPETLIIKGNMLLIRGDEMSGLDDENLALFARDGDGRHLLMLHQEILKAEGNDGLRQIVQYYYGDIGGVTLLSRGDIETLPYAFDAALEPVER</sequence>
<reference evidence="1 2" key="1">
    <citation type="submission" date="2018-09" db="EMBL/GenBank/DDBJ databases">
        <title>Profundibacter amoris BAR1 gen. nov., sp. nov., a new member of the Roseobacter clade isolated at Lokis Castle Vent Field on the Arctic Mid-Oceanic Ridge.</title>
        <authorList>
            <person name="Le Moine Bauer S."/>
            <person name="Sjoeberg A.G."/>
            <person name="L'Haridon S."/>
            <person name="Stokke R."/>
            <person name="Roalkvam I."/>
            <person name="Steen I.H."/>
            <person name="Dahle H."/>
        </authorList>
    </citation>
    <scope>NUCLEOTIDE SEQUENCE [LARGE SCALE GENOMIC DNA]</scope>
    <source>
        <strain evidence="1 2">BAR1</strain>
    </source>
</reference>
<name>A0A347UHW9_9RHOB</name>
<organism evidence="1 2">
    <name type="scientific">Profundibacter amoris</name>
    <dbReference type="NCBI Taxonomy" id="2171755"/>
    <lineage>
        <taxon>Bacteria</taxon>
        <taxon>Pseudomonadati</taxon>
        <taxon>Pseudomonadota</taxon>
        <taxon>Alphaproteobacteria</taxon>
        <taxon>Rhodobacterales</taxon>
        <taxon>Paracoccaceae</taxon>
        <taxon>Profundibacter</taxon>
    </lineage>
</organism>
<protein>
    <submittedName>
        <fullName evidence="1">Uncharacterized protein</fullName>
    </submittedName>
</protein>
<dbReference type="Proteomes" id="UP000261704">
    <property type="component" value="Chromosome"/>
</dbReference>
<dbReference type="PROSITE" id="PS51257">
    <property type="entry name" value="PROKAR_LIPOPROTEIN"/>
    <property type="match status" value="1"/>
</dbReference>
<dbReference type="AlphaFoldDB" id="A0A347UHW9"/>
<keyword evidence="2" id="KW-1185">Reference proteome</keyword>